<dbReference type="EMBL" id="LO017727">
    <property type="protein sequence ID" value="CRH07931.1"/>
    <property type="molecule type" value="Genomic_DNA"/>
</dbReference>
<proteinExistence type="predicted"/>
<accession>A0A1S7LQ66</accession>
<keyword evidence="1" id="KW-1133">Transmembrane helix</keyword>
<keyword evidence="1" id="KW-0812">Transmembrane</keyword>
<evidence type="ECO:0000256" key="1">
    <source>
        <dbReference type="SAM" id="Phobius"/>
    </source>
</evidence>
<reference evidence="2" key="1">
    <citation type="submission" date="2015-04" db="EMBL/GenBank/DDBJ databases">
        <authorList>
            <person name="Syromyatnikov M.Y."/>
            <person name="Popov V.N."/>
        </authorList>
    </citation>
    <scope>NUCLEOTIDE SEQUENCE</scope>
    <source>
        <strain evidence="2">MO-1</strain>
    </source>
</reference>
<organism evidence="2">
    <name type="scientific">Magnetococcus massalia (strain MO-1)</name>
    <dbReference type="NCBI Taxonomy" id="451514"/>
    <lineage>
        <taxon>Bacteria</taxon>
        <taxon>Pseudomonadati</taxon>
        <taxon>Pseudomonadota</taxon>
        <taxon>Magnetococcia</taxon>
        <taxon>Magnetococcales</taxon>
        <taxon>Magnetococcaceae</taxon>
        <taxon>Magnetococcus</taxon>
    </lineage>
</organism>
<keyword evidence="1" id="KW-0472">Membrane</keyword>
<dbReference type="AlphaFoldDB" id="A0A1S7LQ66"/>
<protein>
    <submittedName>
        <fullName evidence="2">Uncharacterized protein</fullName>
    </submittedName>
</protein>
<gene>
    <name evidence="2" type="ORF">MAGMO_3802</name>
</gene>
<feature type="transmembrane region" description="Helical" evidence="1">
    <location>
        <begin position="16"/>
        <end position="35"/>
    </location>
</feature>
<evidence type="ECO:0000313" key="2">
    <source>
        <dbReference type="EMBL" id="CRH07931.1"/>
    </source>
</evidence>
<name>A0A1S7LQ66_MAGMO</name>
<sequence length="42" mass="4772">MPSLAWNHLPATLHEISGLGSILHFLKVSIHILFYQRFAALK</sequence>